<evidence type="ECO:0000256" key="1">
    <source>
        <dbReference type="ARBA" id="ARBA00008857"/>
    </source>
</evidence>
<keyword evidence="4" id="KW-0233">DNA recombination</keyword>
<comment type="similarity">
    <text evidence="1">Belongs to the 'phage' integrase family.</text>
</comment>
<dbReference type="InterPro" id="IPR002104">
    <property type="entry name" value="Integrase_catalytic"/>
</dbReference>
<evidence type="ECO:0000313" key="6">
    <source>
        <dbReference type="EMBL" id="GGJ13951.1"/>
    </source>
</evidence>
<evidence type="ECO:0000256" key="2">
    <source>
        <dbReference type="ARBA" id="ARBA00022908"/>
    </source>
</evidence>
<dbReference type="GO" id="GO:0003677">
    <property type="term" value="F:DNA binding"/>
    <property type="evidence" value="ECO:0007669"/>
    <property type="project" value="UniProtKB-KW"/>
</dbReference>
<dbReference type="GO" id="GO:0006310">
    <property type="term" value="P:DNA recombination"/>
    <property type="evidence" value="ECO:0007669"/>
    <property type="project" value="UniProtKB-KW"/>
</dbReference>
<dbReference type="RefSeq" id="WP_188967052.1">
    <property type="nucleotide sequence ID" value="NZ_BMKW01000005.1"/>
</dbReference>
<dbReference type="GO" id="GO:0015074">
    <property type="term" value="P:DNA integration"/>
    <property type="evidence" value="ECO:0007669"/>
    <property type="project" value="UniProtKB-KW"/>
</dbReference>
<dbReference type="PANTHER" id="PTHR30349:SF64">
    <property type="entry name" value="PROPHAGE INTEGRASE INTD-RELATED"/>
    <property type="match status" value="1"/>
</dbReference>
<reference evidence="6" key="2">
    <citation type="submission" date="2020-09" db="EMBL/GenBank/DDBJ databases">
        <authorList>
            <person name="Sun Q."/>
            <person name="Zhou Y."/>
        </authorList>
    </citation>
    <scope>NUCLEOTIDE SEQUENCE</scope>
    <source>
        <strain evidence="6">CGMCC 1.3617</strain>
    </source>
</reference>
<evidence type="ECO:0000256" key="3">
    <source>
        <dbReference type="ARBA" id="ARBA00023125"/>
    </source>
</evidence>
<evidence type="ECO:0000313" key="7">
    <source>
        <dbReference type="Proteomes" id="UP000661507"/>
    </source>
</evidence>
<protein>
    <submittedName>
        <fullName evidence="6">Integrase</fullName>
    </submittedName>
</protein>
<dbReference type="InterPro" id="IPR050090">
    <property type="entry name" value="Tyrosine_recombinase_XerCD"/>
</dbReference>
<sequence>MARPKLDRPRFRLARRSGRYSIEFWWEGRAHRVSTGAEDEREARVALAAFEAGWGKVPPPEAPSIGAILDAYEADRIANTERPLHAPGTMKACIAALRRHMGDLPPDLLTKPRCRAYAQQRRQEGYEVGPRAARRTKPVAAGTIIRELVTLRAAFKWAADEKWLAVAPFVEIPQAPQSRDRWLTREEAVRLVEACGDFHVRLFVLLGLHTAARSAAILGLSWADVDLDAGRLSYGTGRGNKGRARDVPINPELMAHLQAANQLAQSDYVVEFAGHQVKSVKTGFRAACKRAGLVGVTPHTLRHTAATWAAQARVPMWEIAGLLGHSDVRMVESVYGHHSPDHLREAAGAVGRVSAPIGEVTIRVKKQKIV</sequence>
<dbReference type="Proteomes" id="UP000661507">
    <property type="component" value="Unassembled WGS sequence"/>
</dbReference>
<dbReference type="InterPro" id="IPR011010">
    <property type="entry name" value="DNA_brk_join_enz"/>
</dbReference>
<dbReference type="Pfam" id="PF00589">
    <property type="entry name" value="Phage_integrase"/>
    <property type="match status" value="1"/>
</dbReference>
<organism evidence="6 7">
    <name type="scientific">Neoroseomonas lacus</name>
    <dbReference type="NCBI Taxonomy" id="287609"/>
    <lineage>
        <taxon>Bacteria</taxon>
        <taxon>Pseudomonadati</taxon>
        <taxon>Pseudomonadota</taxon>
        <taxon>Alphaproteobacteria</taxon>
        <taxon>Acetobacterales</taxon>
        <taxon>Acetobacteraceae</taxon>
        <taxon>Neoroseomonas</taxon>
    </lineage>
</organism>
<dbReference type="CDD" id="cd00796">
    <property type="entry name" value="INT_Rci_Hp1_C"/>
    <property type="match status" value="1"/>
</dbReference>
<proteinExistence type="inferred from homology"/>
<dbReference type="InterPro" id="IPR010998">
    <property type="entry name" value="Integrase_recombinase_N"/>
</dbReference>
<dbReference type="PROSITE" id="PS51898">
    <property type="entry name" value="TYR_RECOMBINASE"/>
    <property type="match status" value="1"/>
</dbReference>
<dbReference type="InterPro" id="IPR013762">
    <property type="entry name" value="Integrase-like_cat_sf"/>
</dbReference>
<dbReference type="AlphaFoldDB" id="A0A917NNK8"/>
<evidence type="ECO:0000256" key="4">
    <source>
        <dbReference type="ARBA" id="ARBA00023172"/>
    </source>
</evidence>
<dbReference type="Gene3D" id="1.10.150.130">
    <property type="match status" value="1"/>
</dbReference>
<evidence type="ECO:0000259" key="5">
    <source>
        <dbReference type="PROSITE" id="PS51898"/>
    </source>
</evidence>
<gene>
    <name evidence="6" type="ORF">GCM10011320_21460</name>
</gene>
<dbReference type="PANTHER" id="PTHR30349">
    <property type="entry name" value="PHAGE INTEGRASE-RELATED"/>
    <property type="match status" value="1"/>
</dbReference>
<dbReference type="Gene3D" id="1.10.443.10">
    <property type="entry name" value="Intergrase catalytic core"/>
    <property type="match status" value="1"/>
</dbReference>
<feature type="domain" description="Tyr recombinase" evidence="5">
    <location>
        <begin position="178"/>
        <end position="348"/>
    </location>
</feature>
<dbReference type="SUPFAM" id="SSF56349">
    <property type="entry name" value="DNA breaking-rejoining enzymes"/>
    <property type="match status" value="1"/>
</dbReference>
<keyword evidence="7" id="KW-1185">Reference proteome</keyword>
<keyword evidence="2" id="KW-0229">DNA integration</keyword>
<dbReference type="EMBL" id="BMKW01000005">
    <property type="protein sequence ID" value="GGJ13951.1"/>
    <property type="molecule type" value="Genomic_DNA"/>
</dbReference>
<accession>A0A917NNK8</accession>
<comment type="caution">
    <text evidence="6">The sequence shown here is derived from an EMBL/GenBank/DDBJ whole genome shotgun (WGS) entry which is preliminary data.</text>
</comment>
<name>A0A917NNK8_9PROT</name>
<reference evidence="6" key="1">
    <citation type="journal article" date="2014" name="Int. J. Syst. Evol. Microbiol.">
        <title>Complete genome sequence of Corynebacterium casei LMG S-19264T (=DSM 44701T), isolated from a smear-ripened cheese.</title>
        <authorList>
            <consortium name="US DOE Joint Genome Institute (JGI-PGF)"/>
            <person name="Walter F."/>
            <person name="Albersmeier A."/>
            <person name="Kalinowski J."/>
            <person name="Ruckert C."/>
        </authorList>
    </citation>
    <scope>NUCLEOTIDE SEQUENCE</scope>
    <source>
        <strain evidence="6">CGMCC 1.3617</strain>
    </source>
</reference>
<keyword evidence="3" id="KW-0238">DNA-binding</keyword>